<name>A0A6C0HZZ2_9ZZZZ</name>
<keyword evidence="1" id="KW-1133">Transmembrane helix</keyword>
<accession>A0A6C0HZZ2</accession>
<reference evidence="2" key="1">
    <citation type="journal article" date="2020" name="Nature">
        <title>Giant virus diversity and host interactions through global metagenomics.</title>
        <authorList>
            <person name="Schulz F."/>
            <person name="Roux S."/>
            <person name="Paez-Espino D."/>
            <person name="Jungbluth S."/>
            <person name="Walsh D.A."/>
            <person name="Denef V.J."/>
            <person name="McMahon K.D."/>
            <person name="Konstantinidis K.T."/>
            <person name="Eloe-Fadrosh E.A."/>
            <person name="Kyrpides N.C."/>
            <person name="Woyke T."/>
        </authorList>
    </citation>
    <scope>NUCLEOTIDE SEQUENCE</scope>
    <source>
        <strain evidence="2">GVMAG-M-3300023184-186</strain>
    </source>
</reference>
<dbReference type="Gene3D" id="3.90.1720.10">
    <property type="entry name" value="endopeptidase domain like (from Nostoc punctiforme)"/>
    <property type="match status" value="1"/>
</dbReference>
<evidence type="ECO:0000256" key="1">
    <source>
        <dbReference type="SAM" id="Phobius"/>
    </source>
</evidence>
<dbReference type="AlphaFoldDB" id="A0A6C0HZZ2"/>
<keyword evidence="1" id="KW-0812">Transmembrane</keyword>
<proteinExistence type="predicted"/>
<feature type="transmembrane region" description="Helical" evidence="1">
    <location>
        <begin position="6"/>
        <end position="22"/>
    </location>
</feature>
<evidence type="ECO:0000313" key="2">
    <source>
        <dbReference type="EMBL" id="QHT86328.1"/>
    </source>
</evidence>
<keyword evidence="1" id="KW-0472">Membrane</keyword>
<dbReference type="EMBL" id="MN740066">
    <property type="protein sequence ID" value="QHT86328.1"/>
    <property type="molecule type" value="Genomic_DNA"/>
</dbReference>
<organism evidence="2">
    <name type="scientific">viral metagenome</name>
    <dbReference type="NCBI Taxonomy" id="1070528"/>
    <lineage>
        <taxon>unclassified sequences</taxon>
        <taxon>metagenomes</taxon>
        <taxon>organismal metagenomes</taxon>
    </lineage>
</organism>
<dbReference type="SUPFAM" id="SSF54001">
    <property type="entry name" value="Cysteine proteinases"/>
    <property type="match status" value="1"/>
</dbReference>
<dbReference type="InterPro" id="IPR038765">
    <property type="entry name" value="Papain-like_cys_pep_sf"/>
</dbReference>
<sequence length="263" mass="30787">MYIQFIIILVLIVILIGSISIIRREFNYFQKYENVRILNYIPISELYDSLKNGDIILFKSHSKSLSSTVLTHVYYTHIGIVIKPNTYQNTDKCLNADEIPLYISETNPAFEYLPINYNSKDFDLKPAKYTHNGWRTNNGTDLLPLLIRIKYYPGDSFIMSLNKKLDPKREDLLIKYTKEFCPYPTPVQGLQILMEQRFTNKQKTDAKHCYQHVANLLDRINITNNLFSDYGVISICKKLAYIYGETLNDGYMYNKPIKIVYDI</sequence>
<protein>
    <submittedName>
        <fullName evidence="2">Uncharacterized protein</fullName>
    </submittedName>
</protein>